<dbReference type="Pfam" id="PF13921">
    <property type="entry name" value="Myb_DNA-bind_6"/>
    <property type="match status" value="2"/>
</dbReference>
<sequence length="713" mass="82238">MISFLAKHRVDPFTRKDWYDVKAPSLFKQRNVGKTLVNRTQGLKNANDALKGRVFEISLADLNNDGDHSDDRHDQAFRKIKLRVDEVQGKNLLTNFHGMDFTSDKLRSLVKKWQTLIEAHVDVKTTDGYLLRLFAIAFTKRRQNQVRKTTYAQTSQIRQIRKKMFESMTKVVSQNELKVLVSKHLLTDAIGNNIEKACQGIYPLQNVYIRKVKILKSPKFDIQKLLELHSDTADTGSKVGGANRDFKEPEYASIDNYESNYEEIGSTREEITKTLELNRAYQAELGKCIQNLEAALNHNRTTQAQERSDKERAEARSDSTRCWGPPFFVNEHGQGLPELEDNCSTVRPVLHKYQRWTNNERAALAKGIKFINMKKEASKILAQGGKMKDLQRLSNAYLLENVRGVDWRFIAKHFVQTKTASECLMQWTNHDHPRINKSSWTKPEIAKLRAIAQRHKFRNWQAIALEVATNRTAAECFKTYVRQNSEPRKWTKEEDEILIQAVDLYGEKNWQQVASCLEDRSGQQCLHRWTKTLNPAIKRGRWTRAEDEALKDAVKLYGAGNWVKIQSYVLGRTDVKCRERWVNVLDPAVKKDPWTAEEDKQLLSLVRKHNPGNWSKISAEMDRRTDNQCWRRYKCLLKKTKQGEIISLTSESEDENRNTIPDINTNNSPSVDTTATAKDVVIPNIASRYPKIAPAPIPRTAEYKIPVTSIEKK</sequence>
<dbReference type="InterPro" id="IPR027500">
    <property type="entry name" value="Ribosomal_eS1_euk"/>
</dbReference>
<dbReference type="InterPro" id="IPR001593">
    <property type="entry name" value="Ribosomal_eS1"/>
</dbReference>
<dbReference type="HAMAP" id="MF_03122">
    <property type="entry name" value="Ribosomal_eS1_euk"/>
    <property type="match status" value="1"/>
</dbReference>
<dbReference type="InterPro" id="IPR051575">
    <property type="entry name" value="Myb-like_DNA-bd"/>
</dbReference>
<dbReference type="AlphaFoldDB" id="A0A9N8ZU98"/>
<evidence type="ECO:0000256" key="9">
    <source>
        <dbReference type="HAMAP-Rule" id="MF_03122"/>
    </source>
</evidence>
<reference evidence="15" key="1">
    <citation type="submission" date="2021-06" db="EMBL/GenBank/DDBJ databases">
        <authorList>
            <person name="Kallberg Y."/>
            <person name="Tangrot J."/>
            <person name="Rosling A."/>
        </authorList>
    </citation>
    <scope>NUCLEOTIDE SEQUENCE</scope>
    <source>
        <strain evidence="15">BR232B</strain>
    </source>
</reference>
<evidence type="ECO:0000256" key="8">
    <source>
        <dbReference type="ARBA" id="ARBA00023274"/>
    </source>
</evidence>
<feature type="domain" description="HTH myb-type" evidence="14">
    <location>
        <begin position="590"/>
        <end position="641"/>
    </location>
</feature>
<dbReference type="FunFam" id="1.10.10.60:FF:000016">
    <property type="entry name" value="Transcriptional activator Myb isoform A"/>
    <property type="match status" value="1"/>
</dbReference>
<dbReference type="Proteomes" id="UP000789739">
    <property type="component" value="Unassembled WGS sequence"/>
</dbReference>
<feature type="compositionally biased region" description="Polar residues" evidence="11">
    <location>
        <begin position="658"/>
        <end position="672"/>
    </location>
</feature>
<evidence type="ECO:0000259" key="13">
    <source>
        <dbReference type="PROSITE" id="PS51293"/>
    </source>
</evidence>
<dbReference type="Pfam" id="PF01015">
    <property type="entry name" value="Ribosomal_S3Ae"/>
    <property type="match status" value="1"/>
</dbReference>
<feature type="domain" description="HTH myb-type" evidence="14">
    <location>
        <begin position="488"/>
        <end position="533"/>
    </location>
</feature>
<feature type="domain" description="Myb-like" evidence="12">
    <location>
        <begin position="432"/>
        <end position="476"/>
    </location>
</feature>
<evidence type="ECO:0000256" key="4">
    <source>
        <dbReference type="ARBA" id="ARBA00023015"/>
    </source>
</evidence>
<dbReference type="Gene3D" id="1.10.10.60">
    <property type="entry name" value="Homeodomain-like"/>
    <property type="match status" value="4"/>
</dbReference>
<dbReference type="GO" id="GO:0019185">
    <property type="term" value="C:snRNA-activating protein complex"/>
    <property type="evidence" value="ECO:0007669"/>
    <property type="project" value="TreeGrafter"/>
</dbReference>
<evidence type="ECO:0000259" key="12">
    <source>
        <dbReference type="PROSITE" id="PS50090"/>
    </source>
</evidence>
<feature type="domain" description="Myb-like" evidence="12">
    <location>
        <begin position="482"/>
        <end position="533"/>
    </location>
</feature>
<feature type="domain" description="HTH myb-type" evidence="14">
    <location>
        <begin position="534"/>
        <end position="589"/>
    </location>
</feature>
<gene>
    <name evidence="9" type="primary">RPS1</name>
    <name evidence="15" type="ORF">PBRASI_LOCUS2911</name>
</gene>
<keyword evidence="4" id="KW-0805">Transcription regulation</keyword>
<proteinExistence type="inferred from homology"/>
<dbReference type="SMART" id="SM01397">
    <property type="entry name" value="Ribosomal_S3Ae"/>
    <property type="match status" value="1"/>
</dbReference>
<keyword evidence="3" id="KW-0007">Acetylation</keyword>
<dbReference type="CDD" id="cd00167">
    <property type="entry name" value="SANT"/>
    <property type="match status" value="3"/>
</dbReference>
<dbReference type="PROSITE" id="PS51294">
    <property type="entry name" value="HTH_MYB"/>
    <property type="match status" value="4"/>
</dbReference>
<protein>
    <recommendedName>
        <fullName evidence="9">Small ribosomal subunit protein eS1</fullName>
    </recommendedName>
</protein>
<dbReference type="PROSITE" id="PS51293">
    <property type="entry name" value="SANT"/>
    <property type="match status" value="1"/>
</dbReference>
<evidence type="ECO:0000256" key="6">
    <source>
        <dbReference type="ARBA" id="ARBA00023163"/>
    </source>
</evidence>
<dbReference type="SMART" id="SM00717">
    <property type="entry name" value="SANT"/>
    <property type="match status" value="5"/>
</dbReference>
<dbReference type="EMBL" id="CAJVPI010000243">
    <property type="protein sequence ID" value="CAG8507029.1"/>
    <property type="molecule type" value="Genomic_DNA"/>
</dbReference>
<evidence type="ECO:0000256" key="10">
    <source>
        <dbReference type="RuleBase" id="RU000668"/>
    </source>
</evidence>
<evidence type="ECO:0000256" key="1">
    <source>
        <dbReference type="ARBA" id="ARBA00004496"/>
    </source>
</evidence>
<feature type="domain" description="Myb-like" evidence="12">
    <location>
        <begin position="586"/>
        <end position="637"/>
    </location>
</feature>
<evidence type="ECO:0000256" key="11">
    <source>
        <dbReference type="SAM" id="MobiDB-lite"/>
    </source>
</evidence>
<dbReference type="PANTHER" id="PTHR46621">
    <property type="entry name" value="SNRNA-ACTIVATING PROTEIN COMPLEX SUBUNIT 4"/>
    <property type="match status" value="1"/>
</dbReference>
<keyword evidence="6" id="KW-0804">Transcription</keyword>
<keyword evidence="2 9" id="KW-0689">Ribosomal protein</keyword>
<organism evidence="15 16">
    <name type="scientific">Paraglomus brasilianum</name>
    <dbReference type="NCBI Taxonomy" id="144538"/>
    <lineage>
        <taxon>Eukaryota</taxon>
        <taxon>Fungi</taxon>
        <taxon>Fungi incertae sedis</taxon>
        <taxon>Mucoromycota</taxon>
        <taxon>Glomeromycotina</taxon>
        <taxon>Glomeromycetes</taxon>
        <taxon>Paraglomerales</taxon>
        <taxon>Paraglomeraceae</taxon>
        <taxon>Paraglomus</taxon>
    </lineage>
</organism>
<keyword evidence="8 9" id="KW-0687">Ribonucleoprotein</keyword>
<feature type="domain" description="SANT" evidence="13">
    <location>
        <begin position="485"/>
        <end position="534"/>
    </location>
</feature>
<dbReference type="GO" id="GO:0022627">
    <property type="term" value="C:cytosolic small ribosomal subunit"/>
    <property type="evidence" value="ECO:0007669"/>
    <property type="project" value="UniProtKB-UniRule"/>
</dbReference>
<name>A0A9N8ZU98_9GLOM</name>
<feature type="domain" description="Myb-like" evidence="12">
    <location>
        <begin position="534"/>
        <end position="585"/>
    </location>
</feature>
<evidence type="ECO:0000313" key="15">
    <source>
        <dbReference type="EMBL" id="CAG8507029.1"/>
    </source>
</evidence>
<dbReference type="GO" id="GO:0042796">
    <property type="term" value="P:snRNA transcription by RNA polymerase III"/>
    <property type="evidence" value="ECO:0007669"/>
    <property type="project" value="TreeGrafter"/>
</dbReference>
<dbReference type="GO" id="GO:0003735">
    <property type="term" value="F:structural constituent of ribosome"/>
    <property type="evidence" value="ECO:0007669"/>
    <property type="project" value="UniProtKB-UniRule"/>
</dbReference>
<comment type="subcellular location">
    <subcellularLocation>
        <location evidence="1 9">Cytoplasm</location>
    </subcellularLocation>
</comment>
<dbReference type="PROSITE" id="PS01191">
    <property type="entry name" value="RIBOSOMAL_S3AE"/>
    <property type="match status" value="1"/>
</dbReference>
<evidence type="ECO:0000256" key="5">
    <source>
        <dbReference type="ARBA" id="ARBA00023125"/>
    </source>
</evidence>
<dbReference type="InterPro" id="IPR017884">
    <property type="entry name" value="SANT_dom"/>
</dbReference>
<dbReference type="InterPro" id="IPR018281">
    <property type="entry name" value="Ribosomal_eS1_CS"/>
</dbReference>
<comment type="subunit">
    <text evidence="9">Component of the small ribosomal subunit. Mature ribosomes consist of a small (40S) and a large (60S) subunit. The 40S subunit contains about 33 different proteins and 1 molecule of RNA (18S). The 60S subunit contains about 49 different proteins and 3 molecules of RNA (25S, 5.8S and 5S).</text>
</comment>
<dbReference type="InterPro" id="IPR017930">
    <property type="entry name" value="Myb_dom"/>
</dbReference>
<evidence type="ECO:0000256" key="2">
    <source>
        <dbReference type="ARBA" id="ARBA00022980"/>
    </source>
</evidence>
<comment type="similarity">
    <text evidence="9 10">Belongs to the eukaryotic ribosomal protein eS1 family.</text>
</comment>
<dbReference type="GO" id="GO:0001006">
    <property type="term" value="F:RNA polymerase III type 3 promoter sequence-specific DNA binding"/>
    <property type="evidence" value="ECO:0007669"/>
    <property type="project" value="TreeGrafter"/>
</dbReference>
<feature type="domain" description="HTH myb-type" evidence="14">
    <location>
        <begin position="432"/>
        <end position="485"/>
    </location>
</feature>
<dbReference type="OrthoDB" id="9834376at2759"/>
<comment type="caution">
    <text evidence="15">The sequence shown here is derived from an EMBL/GenBank/DDBJ whole genome shotgun (WGS) entry which is preliminary data.</text>
</comment>
<dbReference type="GO" id="GO:0006412">
    <property type="term" value="P:translation"/>
    <property type="evidence" value="ECO:0007669"/>
    <property type="project" value="UniProtKB-UniRule"/>
</dbReference>
<keyword evidence="16" id="KW-1185">Reference proteome</keyword>
<dbReference type="InterPro" id="IPR009057">
    <property type="entry name" value="Homeodomain-like_sf"/>
</dbReference>
<dbReference type="PANTHER" id="PTHR46621:SF1">
    <property type="entry name" value="SNRNA-ACTIVATING PROTEIN COMPLEX SUBUNIT 4"/>
    <property type="match status" value="1"/>
</dbReference>
<dbReference type="GO" id="GO:0000978">
    <property type="term" value="F:RNA polymerase II cis-regulatory region sequence-specific DNA binding"/>
    <property type="evidence" value="ECO:0007669"/>
    <property type="project" value="TreeGrafter"/>
</dbReference>
<feature type="region of interest" description="Disordered" evidence="11">
    <location>
        <begin position="650"/>
        <end position="672"/>
    </location>
</feature>
<evidence type="ECO:0000256" key="3">
    <source>
        <dbReference type="ARBA" id="ARBA00022990"/>
    </source>
</evidence>
<keyword evidence="9" id="KW-0963">Cytoplasm</keyword>
<comment type="caution">
    <text evidence="9">Lacks conserved residue(s) required for the propagation of feature annotation.</text>
</comment>
<evidence type="ECO:0000256" key="7">
    <source>
        <dbReference type="ARBA" id="ARBA00023242"/>
    </source>
</evidence>
<keyword evidence="7" id="KW-0539">Nucleus</keyword>
<dbReference type="InterPro" id="IPR001005">
    <property type="entry name" value="SANT/Myb"/>
</dbReference>
<dbReference type="GO" id="GO:0042795">
    <property type="term" value="P:snRNA transcription by RNA polymerase II"/>
    <property type="evidence" value="ECO:0007669"/>
    <property type="project" value="TreeGrafter"/>
</dbReference>
<dbReference type="PROSITE" id="PS50090">
    <property type="entry name" value="MYB_LIKE"/>
    <property type="match status" value="4"/>
</dbReference>
<evidence type="ECO:0000313" key="16">
    <source>
        <dbReference type="Proteomes" id="UP000789739"/>
    </source>
</evidence>
<accession>A0A9N8ZU98</accession>
<dbReference type="SUPFAM" id="SSF46689">
    <property type="entry name" value="Homeodomain-like"/>
    <property type="match status" value="4"/>
</dbReference>
<keyword evidence="5" id="KW-0238">DNA-binding</keyword>
<evidence type="ECO:0000259" key="14">
    <source>
        <dbReference type="PROSITE" id="PS51294"/>
    </source>
</evidence>
<dbReference type="Pfam" id="PF00249">
    <property type="entry name" value="Myb_DNA-binding"/>
    <property type="match status" value="1"/>
</dbReference>